<dbReference type="GO" id="GO:0043130">
    <property type="term" value="F:ubiquitin binding"/>
    <property type="evidence" value="ECO:0007669"/>
    <property type="project" value="InterPro"/>
</dbReference>
<proteinExistence type="predicted"/>
<dbReference type="InterPro" id="IPR036020">
    <property type="entry name" value="WW_dom_sf"/>
</dbReference>
<dbReference type="Pfam" id="PF00397">
    <property type="entry name" value="WW"/>
    <property type="match status" value="1"/>
</dbReference>
<feature type="region of interest" description="Disordered" evidence="1">
    <location>
        <begin position="255"/>
        <end position="307"/>
    </location>
</feature>
<organism evidence="4 5">
    <name type="scientific">[Myrmecia] bisecta</name>
    <dbReference type="NCBI Taxonomy" id="41462"/>
    <lineage>
        <taxon>Eukaryota</taxon>
        <taxon>Viridiplantae</taxon>
        <taxon>Chlorophyta</taxon>
        <taxon>core chlorophytes</taxon>
        <taxon>Trebouxiophyceae</taxon>
        <taxon>Trebouxiales</taxon>
        <taxon>Trebouxiaceae</taxon>
        <taxon>Myrmecia</taxon>
    </lineage>
</organism>
<feature type="domain" description="PH" evidence="2">
    <location>
        <begin position="146"/>
        <end position="245"/>
    </location>
</feature>
<feature type="compositionally biased region" description="Low complexity" evidence="1">
    <location>
        <begin position="281"/>
        <end position="301"/>
    </location>
</feature>
<evidence type="ECO:0000259" key="2">
    <source>
        <dbReference type="PROSITE" id="PS50003"/>
    </source>
</evidence>
<dbReference type="InterPro" id="IPR001849">
    <property type="entry name" value="PH_domain"/>
</dbReference>
<dbReference type="CDD" id="cd00201">
    <property type="entry name" value="WW"/>
    <property type="match status" value="1"/>
</dbReference>
<dbReference type="GO" id="GO:0031902">
    <property type="term" value="C:late endosome membrane"/>
    <property type="evidence" value="ECO:0007669"/>
    <property type="project" value="TreeGrafter"/>
</dbReference>
<dbReference type="SMART" id="SM00456">
    <property type="entry name" value="WW"/>
    <property type="match status" value="1"/>
</dbReference>
<evidence type="ECO:0000313" key="4">
    <source>
        <dbReference type="EMBL" id="KAK9810515.1"/>
    </source>
</evidence>
<dbReference type="Gene3D" id="2.20.70.10">
    <property type="match status" value="1"/>
</dbReference>
<dbReference type="SMART" id="SM00233">
    <property type="entry name" value="PH"/>
    <property type="match status" value="1"/>
</dbReference>
<dbReference type="PROSITE" id="PS01159">
    <property type="entry name" value="WW_DOMAIN_1"/>
    <property type="match status" value="1"/>
</dbReference>
<dbReference type="InterPro" id="IPR011993">
    <property type="entry name" value="PH-like_dom_sf"/>
</dbReference>
<dbReference type="InterPro" id="IPR001202">
    <property type="entry name" value="WW_dom"/>
</dbReference>
<feature type="region of interest" description="Disordered" evidence="1">
    <location>
        <begin position="410"/>
        <end position="443"/>
    </location>
</feature>
<dbReference type="Proteomes" id="UP001489004">
    <property type="component" value="Unassembled WGS sequence"/>
</dbReference>
<evidence type="ECO:0000256" key="1">
    <source>
        <dbReference type="SAM" id="MobiDB-lite"/>
    </source>
</evidence>
<feature type="compositionally biased region" description="Low complexity" evidence="1">
    <location>
        <begin position="260"/>
        <end position="270"/>
    </location>
</feature>
<dbReference type="GO" id="GO:0070676">
    <property type="term" value="P:intralumenal vesicle formation"/>
    <property type="evidence" value="ECO:0007669"/>
    <property type="project" value="TreeGrafter"/>
</dbReference>
<feature type="domain" description="WW" evidence="3">
    <location>
        <begin position="464"/>
        <end position="492"/>
    </location>
</feature>
<feature type="compositionally biased region" description="Low complexity" evidence="1">
    <location>
        <begin position="410"/>
        <end position="422"/>
    </location>
</feature>
<protein>
    <submittedName>
        <fullName evidence="4">Uncharacterized protein</fullName>
    </submittedName>
</protein>
<dbReference type="InterPro" id="IPR045893">
    <property type="entry name" value="FREE1"/>
</dbReference>
<dbReference type="Pfam" id="PF00169">
    <property type="entry name" value="PH"/>
    <property type="match status" value="1"/>
</dbReference>
<comment type="caution">
    <text evidence="4">The sequence shown here is derived from an EMBL/GenBank/DDBJ whole genome shotgun (WGS) entry which is preliminary data.</text>
</comment>
<name>A0AAW1PQ16_9CHLO</name>
<keyword evidence="5" id="KW-1185">Reference proteome</keyword>
<dbReference type="GO" id="GO:0000813">
    <property type="term" value="C:ESCRT I complex"/>
    <property type="evidence" value="ECO:0007669"/>
    <property type="project" value="TreeGrafter"/>
</dbReference>
<dbReference type="AlphaFoldDB" id="A0AAW1PQ16"/>
<dbReference type="PANTHER" id="PTHR46977:SF1">
    <property type="entry name" value="PROTEIN FREE1"/>
    <property type="match status" value="1"/>
</dbReference>
<dbReference type="PANTHER" id="PTHR46977">
    <property type="entry name" value="PROTEIN FREE1"/>
    <property type="match status" value="1"/>
</dbReference>
<gene>
    <name evidence="4" type="ORF">WJX72_012038</name>
</gene>
<dbReference type="GO" id="GO:0036258">
    <property type="term" value="P:multivesicular body assembly"/>
    <property type="evidence" value="ECO:0007669"/>
    <property type="project" value="InterPro"/>
</dbReference>
<dbReference type="EMBL" id="JALJOR010000010">
    <property type="protein sequence ID" value="KAK9810515.1"/>
    <property type="molecule type" value="Genomic_DNA"/>
</dbReference>
<accession>A0AAW1PQ16</accession>
<dbReference type="SUPFAM" id="SSF50729">
    <property type="entry name" value="PH domain-like"/>
    <property type="match status" value="1"/>
</dbReference>
<evidence type="ECO:0000259" key="3">
    <source>
        <dbReference type="PROSITE" id="PS50020"/>
    </source>
</evidence>
<dbReference type="PROSITE" id="PS50003">
    <property type="entry name" value="PH_DOMAIN"/>
    <property type="match status" value="1"/>
</dbReference>
<reference evidence="4 5" key="1">
    <citation type="journal article" date="2024" name="Nat. Commun.">
        <title>Phylogenomics reveals the evolutionary origins of lichenization in chlorophyte algae.</title>
        <authorList>
            <person name="Puginier C."/>
            <person name="Libourel C."/>
            <person name="Otte J."/>
            <person name="Skaloud P."/>
            <person name="Haon M."/>
            <person name="Grisel S."/>
            <person name="Petersen M."/>
            <person name="Berrin J.G."/>
            <person name="Delaux P.M."/>
            <person name="Dal Grande F."/>
            <person name="Keller J."/>
        </authorList>
    </citation>
    <scope>NUCLEOTIDE SEQUENCE [LARGE SCALE GENOMIC DNA]</scope>
    <source>
        <strain evidence="4 5">SAG 2043</strain>
    </source>
</reference>
<dbReference type="Gene3D" id="2.30.29.30">
    <property type="entry name" value="Pleckstrin-homology domain (PH domain)/Phosphotyrosine-binding domain (PTB)"/>
    <property type="match status" value="1"/>
</dbReference>
<dbReference type="SUPFAM" id="SSF51045">
    <property type="entry name" value="WW domain"/>
    <property type="match status" value="1"/>
</dbReference>
<dbReference type="FunFam" id="2.30.29.30:FF:000286">
    <property type="entry name" value="PH-protein kinase domain containing protein"/>
    <property type="match status" value="1"/>
</dbReference>
<dbReference type="PROSITE" id="PS50020">
    <property type="entry name" value="WW_DOMAIN_2"/>
    <property type="match status" value="1"/>
</dbReference>
<evidence type="ECO:0000313" key="5">
    <source>
        <dbReference type="Proteomes" id="UP001489004"/>
    </source>
</evidence>
<sequence length="494" mass="52858">MAEFKGVSEKFRLSLVSDDGYSTERVVVQMGLDGVFILSSDGSRTLRKYPLNHISRWALRGDSLVLYTKTPVDVEERTVTLKADETTIRSVLDTLTCSCMQMVELLNSKEPTGDNQQTTNSLTNLIKGGQNKSSLPTVDEVEFWREPEKAGWLQSQGEHIKNWRRRWFVLKQGFLFRFASADVTFSTKPRGVVDLSKVTDVSEGREATGRPLSLKLSTATGAVCYIADSETEQVEWMSALEGAVAKIVRQVAGVEDEPPAASARSSGAGSDPSWAKQMEKSYAASQKHSKSSSRSTHPSSPTDDRNTMVKIVGYDSGAPAQPAARTSRHTDDFAYGSLGYGSIAGVAGVANSSAGSQGSHPASVIKVDYPAYPALVPTPSSSSQGVYPSLSSAGSYGGYSQSYQPLAQDQLPPAQVPAQQQASFSGYGGAPQDNGSYGGYGGGGYQAQEVQQQAAPLSNISAAGWQVHYTAEGQAYYHHTATGTTTWEPPASLV</sequence>